<keyword evidence="6" id="KW-0997">Cell inner membrane</keyword>
<dbReference type="InterPro" id="IPR005964">
    <property type="entry name" value="Glc/Gal_transptr_bac"/>
</dbReference>
<organism evidence="12 13">
    <name type="scientific">Solimonas terrae</name>
    <dbReference type="NCBI Taxonomy" id="1396819"/>
    <lineage>
        <taxon>Bacteria</taxon>
        <taxon>Pseudomonadati</taxon>
        <taxon>Pseudomonadota</taxon>
        <taxon>Gammaproteobacteria</taxon>
        <taxon>Nevskiales</taxon>
        <taxon>Nevskiaceae</taxon>
        <taxon>Solimonas</taxon>
    </lineage>
</organism>
<evidence type="ECO:0000256" key="8">
    <source>
        <dbReference type="ARBA" id="ARBA00022692"/>
    </source>
</evidence>
<evidence type="ECO:0000256" key="6">
    <source>
        <dbReference type="ARBA" id="ARBA00022519"/>
    </source>
</evidence>
<evidence type="ECO:0000256" key="2">
    <source>
        <dbReference type="ARBA" id="ARBA00004429"/>
    </source>
</evidence>
<gene>
    <name evidence="12" type="ORF">G7Y85_12545</name>
</gene>
<keyword evidence="13" id="KW-1185">Reference proteome</keyword>
<feature type="transmembrane region" description="Helical" evidence="11">
    <location>
        <begin position="155"/>
        <end position="177"/>
    </location>
</feature>
<dbReference type="CDD" id="cd17394">
    <property type="entry name" value="MFS_FucP_like"/>
    <property type="match status" value="1"/>
</dbReference>
<dbReference type="RefSeq" id="WP_166257406.1">
    <property type="nucleotide sequence ID" value="NZ_JAAMOW010000006.1"/>
</dbReference>
<comment type="similarity">
    <text evidence="3">Belongs to the major facilitator superfamily. FHS transporter (TC 2.A.1.7) family.</text>
</comment>
<evidence type="ECO:0000256" key="1">
    <source>
        <dbReference type="ARBA" id="ARBA00003321"/>
    </source>
</evidence>
<dbReference type="GO" id="GO:0055056">
    <property type="term" value="F:D-glucose transmembrane transporter activity"/>
    <property type="evidence" value="ECO:0007669"/>
    <property type="project" value="InterPro"/>
</dbReference>
<feature type="transmembrane region" description="Helical" evidence="11">
    <location>
        <begin position="197"/>
        <end position="218"/>
    </location>
</feature>
<evidence type="ECO:0000313" key="13">
    <source>
        <dbReference type="Proteomes" id="UP000472676"/>
    </source>
</evidence>
<dbReference type="PANTHER" id="PTHR43702:SF3">
    <property type="entry name" value="PROTEIN TSGA"/>
    <property type="match status" value="1"/>
</dbReference>
<name>A0A6M2BTA4_9GAMM</name>
<feature type="transmembrane region" description="Helical" evidence="11">
    <location>
        <begin position="287"/>
        <end position="305"/>
    </location>
</feature>
<dbReference type="Pfam" id="PF07690">
    <property type="entry name" value="MFS_1"/>
    <property type="match status" value="1"/>
</dbReference>
<evidence type="ECO:0000256" key="7">
    <source>
        <dbReference type="ARBA" id="ARBA00022597"/>
    </source>
</evidence>
<comment type="caution">
    <text evidence="12">The sequence shown here is derived from an EMBL/GenBank/DDBJ whole genome shotgun (WGS) entry which is preliminary data.</text>
</comment>
<keyword evidence="9 11" id="KW-1133">Transmembrane helix</keyword>
<comment type="function">
    <text evidence="1">Intake of glucose and galactose.</text>
</comment>
<feature type="transmembrane region" description="Helical" evidence="11">
    <location>
        <begin position="245"/>
        <end position="267"/>
    </location>
</feature>
<evidence type="ECO:0000313" key="12">
    <source>
        <dbReference type="EMBL" id="NGY05594.1"/>
    </source>
</evidence>
<keyword evidence="7" id="KW-0762">Sugar transport</keyword>
<sequence>MQIASGSSSLGEPKAASSAPGLRPFVFALFFVFGGITSLNDVLIPKLKSLFSLNYAEAMLVQFAFFLAYFLVSAPAGALIQRIGYLRAAVLGLMTMTLGCLLFIPACAYGLYAAFLVALFVLASGITIVQVVVNPLICVLGAPETAHSRLNFAQAFNSLGTTLFPYLGALLILRPLADGAPAASAAEGAFNPAEAAMMSHTYLALALFLLLVAAVVWLQRNRLTENHESGSGLSGALTLLRRPRLALGALGIFVYVGAEVAIGSMLVSYLMQADTMALTAETAGKRVALYWGGALFGRFAGAELLRRFSPPQVLTVAALGAMGLLLLSGFGTGALSGAALISVGLFNSVMFPTIFSLASEGLGDRAPGGSGLICMAIVGGAIVPVIAGAVADVSTLRAALLVPFLCYGGIAAYGRFCNVRPVGAD</sequence>
<feature type="transmembrane region" description="Helical" evidence="11">
    <location>
        <begin position="21"/>
        <end position="39"/>
    </location>
</feature>
<dbReference type="Gene3D" id="1.20.1250.20">
    <property type="entry name" value="MFS general substrate transporter like domains"/>
    <property type="match status" value="2"/>
</dbReference>
<dbReference type="Proteomes" id="UP000472676">
    <property type="component" value="Unassembled WGS sequence"/>
</dbReference>
<dbReference type="SUPFAM" id="SSF103473">
    <property type="entry name" value="MFS general substrate transporter"/>
    <property type="match status" value="1"/>
</dbReference>
<dbReference type="InterPro" id="IPR050375">
    <property type="entry name" value="MFS_TsgA-like"/>
</dbReference>
<feature type="transmembrane region" description="Helical" evidence="11">
    <location>
        <begin position="110"/>
        <end position="143"/>
    </location>
</feature>
<keyword evidence="5" id="KW-1003">Cell membrane</keyword>
<evidence type="ECO:0000256" key="4">
    <source>
        <dbReference type="ARBA" id="ARBA00022448"/>
    </source>
</evidence>
<evidence type="ECO:0000256" key="5">
    <source>
        <dbReference type="ARBA" id="ARBA00022475"/>
    </source>
</evidence>
<evidence type="ECO:0000256" key="3">
    <source>
        <dbReference type="ARBA" id="ARBA00009120"/>
    </source>
</evidence>
<feature type="transmembrane region" description="Helical" evidence="11">
    <location>
        <begin position="337"/>
        <end position="358"/>
    </location>
</feature>
<evidence type="ECO:0000256" key="9">
    <source>
        <dbReference type="ARBA" id="ARBA00022989"/>
    </source>
</evidence>
<reference evidence="12 13" key="1">
    <citation type="journal article" date="2014" name="Int. J. Syst. Evol. Microbiol.">
        <title>Solimonas terrae sp. nov., isolated from soil.</title>
        <authorList>
            <person name="Kim S.J."/>
            <person name="Moon J.Y."/>
            <person name="Weon H.Y."/>
            <person name="Ahn J.H."/>
            <person name="Chen W.M."/>
            <person name="Kwon S.W."/>
        </authorList>
    </citation>
    <scope>NUCLEOTIDE SEQUENCE [LARGE SCALE GENOMIC DNA]</scope>
    <source>
        <strain evidence="12 13">KIS83-12</strain>
    </source>
</reference>
<dbReference type="NCBIfam" id="TIGR01272">
    <property type="entry name" value="gluP"/>
    <property type="match status" value="1"/>
</dbReference>
<dbReference type="GO" id="GO:0005886">
    <property type="term" value="C:plasma membrane"/>
    <property type="evidence" value="ECO:0007669"/>
    <property type="project" value="UniProtKB-SubCell"/>
</dbReference>
<accession>A0A6M2BTA4</accession>
<comment type="subcellular location">
    <subcellularLocation>
        <location evidence="2">Cell inner membrane</location>
        <topology evidence="2">Multi-pass membrane protein</topology>
    </subcellularLocation>
</comment>
<dbReference type="InterPro" id="IPR036259">
    <property type="entry name" value="MFS_trans_sf"/>
</dbReference>
<feature type="transmembrane region" description="Helical" evidence="11">
    <location>
        <begin position="84"/>
        <end position="104"/>
    </location>
</feature>
<dbReference type="AlphaFoldDB" id="A0A6M2BTA4"/>
<keyword evidence="10 11" id="KW-0472">Membrane</keyword>
<dbReference type="InterPro" id="IPR011701">
    <property type="entry name" value="MFS"/>
</dbReference>
<evidence type="ECO:0000256" key="10">
    <source>
        <dbReference type="ARBA" id="ARBA00023136"/>
    </source>
</evidence>
<evidence type="ECO:0000256" key="11">
    <source>
        <dbReference type="SAM" id="Phobius"/>
    </source>
</evidence>
<keyword evidence="4" id="KW-0813">Transport</keyword>
<dbReference type="GO" id="GO:0005354">
    <property type="term" value="F:galactose transmembrane transporter activity"/>
    <property type="evidence" value="ECO:0007669"/>
    <property type="project" value="InterPro"/>
</dbReference>
<proteinExistence type="inferred from homology"/>
<dbReference type="GO" id="GO:1904659">
    <property type="term" value="P:D-glucose transmembrane transport"/>
    <property type="evidence" value="ECO:0007669"/>
    <property type="project" value="InterPro"/>
</dbReference>
<feature type="transmembrane region" description="Helical" evidence="11">
    <location>
        <begin position="51"/>
        <end position="72"/>
    </location>
</feature>
<feature type="transmembrane region" description="Helical" evidence="11">
    <location>
        <begin position="396"/>
        <end position="416"/>
    </location>
</feature>
<keyword evidence="8 11" id="KW-0812">Transmembrane</keyword>
<protein>
    <submittedName>
        <fullName evidence="12">Sugar MFS transporter</fullName>
    </submittedName>
</protein>
<feature type="transmembrane region" description="Helical" evidence="11">
    <location>
        <begin position="370"/>
        <end position="390"/>
    </location>
</feature>
<dbReference type="EMBL" id="JAAMOW010000006">
    <property type="protein sequence ID" value="NGY05594.1"/>
    <property type="molecule type" value="Genomic_DNA"/>
</dbReference>
<feature type="transmembrane region" description="Helical" evidence="11">
    <location>
        <begin position="312"/>
        <end position="331"/>
    </location>
</feature>
<dbReference type="PANTHER" id="PTHR43702">
    <property type="entry name" value="L-FUCOSE-PROTON SYMPORTER"/>
    <property type="match status" value="1"/>
</dbReference>